<feature type="domain" description="DUF8207" evidence="1">
    <location>
        <begin position="113"/>
        <end position="216"/>
    </location>
</feature>
<keyword evidence="3" id="KW-1185">Reference proteome</keyword>
<dbReference type="Proteomes" id="UP000823941">
    <property type="component" value="Chromosome 15"/>
</dbReference>
<evidence type="ECO:0000313" key="3">
    <source>
        <dbReference type="Proteomes" id="UP000823941"/>
    </source>
</evidence>
<evidence type="ECO:0000259" key="1">
    <source>
        <dbReference type="Pfam" id="PF26634"/>
    </source>
</evidence>
<sequence>MKNEENQTDLTMSRLLKPITVPIKALVENSYDSNKKIYRNKNTGKVNLLHNTTSSSEQFQDLSLENTFIEEKDADANDSFETSASYEEDRNTLFNSLLKDDLYDVYDDINIPCGVRSQDKNLFMGNSKVILSKSDTCNDGRKFFITINSKCYELTPGLKELLLSKKPDLGLVSENDKIQYKNMLCVTNAHRRDYHPDSQIKGDKSAKYREIIKPLFKNPGAMEKLGGNLTKFKSYRSNTDLVYWDDPNELIERLQLLIASKDAGNTNHDNEILSIIEELKEAGIIKE</sequence>
<dbReference type="EMBL" id="JAHIBW010000015">
    <property type="protein sequence ID" value="KAG7304596.1"/>
    <property type="molecule type" value="Genomic_DNA"/>
</dbReference>
<reference evidence="2 3" key="1">
    <citation type="submission" date="2021-06" db="EMBL/GenBank/DDBJ databases">
        <title>A haploid diamondback moth (Plutella xylostella L.) genome assembly resolves 31 chromosomes and identifies a diamide resistance mutation.</title>
        <authorList>
            <person name="Ward C.M."/>
            <person name="Perry K.D."/>
            <person name="Baker G."/>
            <person name="Powis K."/>
            <person name="Heckel D.G."/>
            <person name="Baxter S.W."/>
        </authorList>
    </citation>
    <scope>NUCLEOTIDE SEQUENCE [LARGE SCALE GENOMIC DNA]</scope>
    <source>
        <strain evidence="2 3">LV</strain>
        <tissue evidence="2">Single pupa</tissue>
    </source>
</reference>
<gene>
    <name evidence="2" type="ORF">JYU34_011569</name>
</gene>
<name>A0ABQ7QHB9_PLUXY</name>
<proteinExistence type="predicted"/>
<dbReference type="Pfam" id="PF26634">
    <property type="entry name" value="DUF8207"/>
    <property type="match status" value="1"/>
</dbReference>
<protein>
    <recommendedName>
        <fullName evidence="1">DUF8207 domain-containing protein</fullName>
    </recommendedName>
</protein>
<comment type="caution">
    <text evidence="2">The sequence shown here is derived from an EMBL/GenBank/DDBJ whole genome shotgun (WGS) entry which is preliminary data.</text>
</comment>
<dbReference type="InterPro" id="IPR058520">
    <property type="entry name" value="DUF8207"/>
</dbReference>
<dbReference type="PANTHER" id="PTHR35374">
    <property type="entry name" value="CYCLIN-DEPENDENT KINASE 11A-LIKE"/>
    <property type="match status" value="1"/>
</dbReference>
<evidence type="ECO:0000313" key="2">
    <source>
        <dbReference type="EMBL" id="KAG7304596.1"/>
    </source>
</evidence>
<dbReference type="PANTHER" id="PTHR35374:SF1">
    <property type="entry name" value="PROTEIN KINASE DOMAIN-CONTAINING PROTEIN"/>
    <property type="match status" value="1"/>
</dbReference>
<organism evidence="2 3">
    <name type="scientific">Plutella xylostella</name>
    <name type="common">Diamondback moth</name>
    <name type="synonym">Plutella maculipennis</name>
    <dbReference type="NCBI Taxonomy" id="51655"/>
    <lineage>
        <taxon>Eukaryota</taxon>
        <taxon>Metazoa</taxon>
        <taxon>Ecdysozoa</taxon>
        <taxon>Arthropoda</taxon>
        <taxon>Hexapoda</taxon>
        <taxon>Insecta</taxon>
        <taxon>Pterygota</taxon>
        <taxon>Neoptera</taxon>
        <taxon>Endopterygota</taxon>
        <taxon>Lepidoptera</taxon>
        <taxon>Glossata</taxon>
        <taxon>Ditrysia</taxon>
        <taxon>Yponomeutoidea</taxon>
        <taxon>Plutellidae</taxon>
        <taxon>Plutella</taxon>
    </lineage>
</organism>
<accession>A0ABQ7QHB9</accession>